<feature type="chain" id="PRO_5045801089" evidence="2">
    <location>
        <begin position="31"/>
        <end position="119"/>
    </location>
</feature>
<evidence type="ECO:0000313" key="4">
    <source>
        <dbReference type="Proteomes" id="UP001157461"/>
    </source>
</evidence>
<name>A0ABT6IFQ4_9PSED</name>
<dbReference type="Pfam" id="PF09686">
    <property type="entry name" value="Plasmid_RAQPRD"/>
    <property type="match status" value="1"/>
</dbReference>
<gene>
    <name evidence="3" type="ORF">OMP44_10570</name>
</gene>
<keyword evidence="2" id="KW-0732">Signal</keyword>
<accession>A0ABT6IFQ4</accession>
<dbReference type="EMBL" id="JAPDIQ010000004">
    <property type="protein sequence ID" value="MDH4763342.1"/>
    <property type="molecule type" value="Genomic_DNA"/>
</dbReference>
<evidence type="ECO:0000256" key="1">
    <source>
        <dbReference type="SAM" id="MobiDB-lite"/>
    </source>
</evidence>
<feature type="region of interest" description="Disordered" evidence="1">
    <location>
        <begin position="92"/>
        <end position="119"/>
    </location>
</feature>
<proteinExistence type="predicted"/>
<evidence type="ECO:0000313" key="3">
    <source>
        <dbReference type="EMBL" id="MDH4763342.1"/>
    </source>
</evidence>
<feature type="signal peptide" evidence="2">
    <location>
        <begin position="1"/>
        <end position="30"/>
    </location>
</feature>
<sequence>MATRKGLALLQWALLLTPLSVALSAPHAWAGDSDAEREQLAAVIRQLTITEHLAVQTAARTAPAGTRYHFDYARLQQDLQRIRQGIEHYLTPSRAQPRDLQPLAGNYAREVDRHEASSP</sequence>
<evidence type="ECO:0000256" key="2">
    <source>
        <dbReference type="SAM" id="SignalP"/>
    </source>
</evidence>
<feature type="compositionally biased region" description="Basic and acidic residues" evidence="1">
    <location>
        <begin position="109"/>
        <end position="119"/>
    </location>
</feature>
<dbReference type="RefSeq" id="WP_280307790.1">
    <property type="nucleotide sequence ID" value="NZ_JAPDIQ010000004.1"/>
</dbReference>
<keyword evidence="4" id="KW-1185">Reference proteome</keyword>
<protein>
    <submittedName>
        <fullName evidence="3">RAQPRD family integrative conjugative element protein</fullName>
    </submittedName>
</protein>
<dbReference type="InterPro" id="IPR019110">
    <property type="entry name" value="Uncharacterised_RAQPRD"/>
</dbReference>
<dbReference type="Proteomes" id="UP001157461">
    <property type="component" value="Unassembled WGS sequence"/>
</dbReference>
<reference evidence="3 4" key="1">
    <citation type="submission" date="2022-10" db="EMBL/GenBank/DDBJ databases">
        <title>A novel Pseudomonas species, isolated from Passiflora incarnata leaves.</title>
        <authorList>
            <person name="Cueva-Yesquen L.G."/>
            <person name="Fantinatti-Garboggini F."/>
        </authorList>
    </citation>
    <scope>NUCLEOTIDE SEQUENCE [LARGE SCALE GENOMIC DNA]</scope>
    <source>
        <strain evidence="3 4">CBMAI 2609</strain>
    </source>
</reference>
<dbReference type="NCBIfam" id="TIGR01690">
    <property type="entry name" value="ICE_RAQPRD"/>
    <property type="match status" value="1"/>
</dbReference>
<organism evidence="3 4">
    <name type="scientific">Pseudomonas flavocrustae</name>
    <dbReference type="NCBI Taxonomy" id="2991719"/>
    <lineage>
        <taxon>Bacteria</taxon>
        <taxon>Pseudomonadati</taxon>
        <taxon>Pseudomonadota</taxon>
        <taxon>Gammaproteobacteria</taxon>
        <taxon>Pseudomonadales</taxon>
        <taxon>Pseudomonadaceae</taxon>
        <taxon>Pseudomonas</taxon>
    </lineage>
</organism>
<comment type="caution">
    <text evidence="3">The sequence shown here is derived from an EMBL/GenBank/DDBJ whole genome shotgun (WGS) entry which is preliminary data.</text>
</comment>